<dbReference type="CDD" id="cd02440">
    <property type="entry name" value="AdoMet_MTases"/>
    <property type="match status" value="1"/>
</dbReference>
<dbReference type="GO" id="GO:0005737">
    <property type="term" value="C:cytoplasm"/>
    <property type="evidence" value="ECO:0007669"/>
    <property type="project" value="UniProtKB-SubCell"/>
</dbReference>
<evidence type="ECO:0000256" key="6">
    <source>
        <dbReference type="HAMAP-Rule" id="MF_00735"/>
    </source>
</evidence>
<evidence type="ECO:0000313" key="7">
    <source>
        <dbReference type="EMBL" id="HIX66328.1"/>
    </source>
</evidence>
<dbReference type="Pfam" id="PF06325">
    <property type="entry name" value="PrmA"/>
    <property type="match status" value="1"/>
</dbReference>
<feature type="binding site" evidence="6">
    <location>
        <position position="242"/>
    </location>
    <ligand>
        <name>S-adenosyl-L-methionine</name>
        <dbReference type="ChEBI" id="CHEBI:59789"/>
    </ligand>
</feature>
<comment type="subcellular location">
    <subcellularLocation>
        <location evidence="6">Cytoplasm</location>
    </subcellularLocation>
</comment>
<dbReference type="NCBIfam" id="TIGR00406">
    <property type="entry name" value="prmA"/>
    <property type="match status" value="1"/>
</dbReference>
<proteinExistence type="inferred from homology"/>
<dbReference type="InterPro" id="IPR050078">
    <property type="entry name" value="Ribosomal_L11_MeTrfase_PrmA"/>
</dbReference>
<dbReference type="InterPro" id="IPR029063">
    <property type="entry name" value="SAM-dependent_MTases_sf"/>
</dbReference>
<accession>A0A9D2B804</accession>
<dbReference type="GO" id="GO:0005840">
    <property type="term" value="C:ribosome"/>
    <property type="evidence" value="ECO:0007669"/>
    <property type="project" value="UniProtKB-KW"/>
</dbReference>
<dbReference type="PANTHER" id="PTHR43648:SF1">
    <property type="entry name" value="ELECTRON TRANSFER FLAVOPROTEIN BETA SUBUNIT LYSINE METHYLTRANSFERASE"/>
    <property type="match status" value="1"/>
</dbReference>
<keyword evidence="2 6" id="KW-0963">Cytoplasm</keyword>
<dbReference type="HAMAP" id="MF_00735">
    <property type="entry name" value="Methyltr_PrmA"/>
    <property type="match status" value="1"/>
</dbReference>
<dbReference type="GO" id="GO:0032259">
    <property type="term" value="P:methylation"/>
    <property type="evidence" value="ECO:0007669"/>
    <property type="project" value="UniProtKB-KW"/>
</dbReference>
<gene>
    <name evidence="6 7" type="primary">prmA</name>
    <name evidence="7" type="ORF">H9736_08785</name>
</gene>
<dbReference type="PIRSF" id="PIRSF000401">
    <property type="entry name" value="RPL11_MTase"/>
    <property type="match status" value="1"/>
</dbReference>
<feature type="binding site" evidence="6">
    <location>
        <position position="156"/>
    </location>
    <ligand>
        <name>S-adenosyl-L-methionine</name>
        <dbReference type="ChEBI" id="CHEBI:59789"/>
    </ligand>
</feature>
<dbReference type="PANTHER" id="PTHR43648">
    <property type="entry name" value="ELECTRON TRANSFER FLAVOPROTEIN BETA SUBUNIT LYSINE METHYLTRANSFERASE"/>
    <property type="match status" value="1"/>
</dbReference>
<dbReference type="Gene3D" id="3.40.50.150">
    <property type="entry name" value="Vaccinia Virus protein VP39"/>
    <property type="match status" value="1"/>
</dbReference>
<evidence type="ECO:0000256" key="1">
    <source>
        <dbReference type="ARBA" id="ARBA00009741"/>
    </source>
</evidence>
<dbReference type="AlphaFoldDB" id="A0A9D2B804"/>
<dbReference type="Proteomes" id="UP000886800">
    <property type="component" value="Unassembled WGS sequence"/>
</dbReference>
<keyword evidence="3 6" id="KW-0489">Methyltransferase</keyword>
<feature type="binding site" evidence="6">
    <location>
        <position position="199"/>
    </location>
    <ligand>
        <name>S-adenosyl-L-methionine</name>
        <dbReference type="ChEBI" id="CHEBI:59789"/>
    </ligand>
</feature>
<organism evidence="7 8">
    <name type="scientific">Candidatus Anaerotruncus excrementipullorum</name>
    <dbReference type="NCBI Taxonomy" id="2838465"/>
    <lineage>
        <taxon>Bacteria</taxon>
        <taxon>Bacillati</taxon>
        <taxon>Bacillota</taxon>
        <taxon>Clostridia</taxon>
        <taxon>Eubacteriales</taxon>
        <taxon>Oscillospiraceae</taxon>
        <taxon>Anaerotruncus</taxon>
    </lineage>
</organism>
<evidence type="ECO:0000256" key="5">
    <source>
        <dbReference type="ARBA" id="ARBA00022691"/>
    </source>
</evidence>
<dbReference type="EC" id="2.1.1.-" evidence="6"/>
<dbReference type="GO" id="GO:0008276">
    <property type="term" value="F:protein methyltransferase activity"/>
    <property type="evidence" value="ECO:0007669"/>
    <property type="project" value="UniProtKB-UniRule"/>
</dbReference>
<keyword evidence="5 6" id="KW-0949">S-adenosyl-L-methionine</keyword>
<dbReference type="EMBL" id="DXES01000186">
    <property type="protein sequence ID" value="HIX66328.1"/>
    <property type="molecule type" value="Genomic_DNA"/>
</dbReference>
<comment type="function">
    <text evidence="6">Methylates ribosomal protein L11.</text>
</comment>
<comment type="catalytic activity">
    <reaction evidence="6">
        <text>L-lysyl-[protein] + 3 S-adenosyl-L-methionine = N(6),N(6),N(6)-trimethyl-L-lysyl-[protein] + 3 S-adenosyl-L-homocysteine + 3 H(+)</text>
        <dbReference type="Rhea" id="RHEA:54192"/>
        <dbReference type="Rhea" id="RHEA-COMP:9752"/>
        <dbReference type="Rhea" id="RHEA-COMP:13826"/>
        <dbReference type="ChEBI" id="CHEBI:15378"/>
        <dbReference type="ChEBI" id="CHEBI:29969"/>
        <dbReference type="ChEBI" id="CHEBI:57856"/>
        <dbReference type="ChEBI" id="CHEBI:59789"/>
        <dbReference type="ChEBI" id="CHEBI:61961"/>
    </reaction>
</comment>
<keyword evidence="4 6" id="KW-0808">Transferase</keyword>
<evidence type="ECO:0000256" key="3">
    <source>
        <dbReference type="ARBA" id="ARBA00022603"/>
    </source>
</evidence>
<reference evidence="7" key="1">
    <citation type="journal article" date="2021" name="PeerJ">
        <title>Extensive microbial diversity within the chicken gut microbiome revealed by metagenomics and culture.</title>
        <authorList>
            <person name="Gilroy R."/>
            <person name="Ravi A."/>
            <person name="Getino M."/>
            <person name="Pursley I."/>
            <person name="Horton D.L."/>
            <person name="Alikhan N.F."/>
            <person name="Baker D."/>
            <person name="Gharbi K."/>
            <person name="Hall N."/>
            <person name="Watson M."/>
            <person name="Adriaenssens E.M."/>
            <person name="Foster-Nyarko E."/>
            <person name="Jarju S."/>
            <person name="Secka A."/>
            <person name="Antonio M."/>
            <person name="Oren A."/>
            <person name="Chaudhuri R.R."/>
            <person name="La Ragione R."/>
            <person name="Hildebrand F."/>
            <person name="Pallen M.J."/>
        </authorList>
    </citation>
    <scope>NUCLEOTIDE SEQUENCE</scope>
    <source>
        <strain evidence="7">CHK188-5543</strain>
    </source>
</reference>
<evidence type="ECO:0000256" key="4">
    <source>
        <dbReference type="ARBA" id="ARBA00022679"/>
    </source>
</evidence>
<name>A0A9D2B804_9FIRM</name>
<sequence length="306" mass="33384">MQYNEIKIKVATRDAQTAEAIANLVVPYGIYIEDYSDIEELAPQIAHVDLIEQELLERDRDHAVIHLYIPAQENPLEAISFLRARLDAAGIAHAIRWEKVEEEDWATAWKQFYHPTHIGSRLVVCPSWEPYAPQPQEVVLTLDPGMAFGTGTHETTRLCLELLEQVVTPGTSLLDVGTGSGILAVAALLLGARSAVGVDIDEVAVRVATENAQQNGVAGRAAFLAGDLTQKVEGTYQVVTANIVADVILRLLPDLGRFLQPGGDFIASGIIDTREQELVEAVAAAGYRIVEVRRLGGWVAIHARRA</sequence>
<reference evidence="7" key="2">
    <citation type="submission" date="2021-04" db="EMBL/GenBank/DDBJ databases">
        <authorList>
            <person name="Gilroy R."/>
        </authorList>
    </citation>
    <scope>NUCLEOTIDE SEQUENCE</scope>
    <source>
        <strain evidence="7">CHK188-5543</strain>
    </source>
</reference>
<evidence type="ECO:0000313" key="8">
    <source>
        <dbReference type="Proteomes" id="UP000886800"/>
    </source>
</evidence>
<feature type="binding site" evidence="6">
    <location>
        <position position="177"/>
    </location>
    <ligand>
        <name>S-adenosyl-L-methionine</name>
        <dbReference type="ChEBI" id="CHEBI:59789"/>
    </ligand>
</feature>
<comment type="caution">
    <text evidence="7">The sequence shown here is derived from an EMBL/GenBank/DDBJ whole genome shotgun (WGS) entry which is preliminary data.</text>
</comment>
<keyword evidence="7" id="KW-0687">Ribonucleoprotein</keyword>
<dbReference type="InterPro" id="IPR004498">
    <property type="entry name" value="Ribosomal_PrmA_MeTrfase"/>
</dbReference>
<dbReference type="SUPFAM" id="SSF53335">
    <property type="entry name" value="S-adenosyl-L-methionine-dependent methyltransferases"/>
    <property type="match status" value="1"/>
</dbReference>
<evidence type="ECO:0000256" key="2">
    <source>
        <dbReference type="ARBA" id="ARBA00022490"/>
    </source>
</evidence>
<protein>
    <recommendedName>
        <fullName evidence="6">Ribosomal protein L11 methyltransferase</fullName>
        <shortName evidence="6">L11 Mtase</shortName>
        <ecNumber evidence="6">2.1.1.-</ecNumber>
    </recommendedName>
</protein>
<comment type="similarity">
    <text evidence="1 6">Belongs to the methyltransferase superfamily. PrmA family.</text>
</comment>
<keyword evidence="7" id="KW-0689">Ribosomal protein</keyword>